<evidence type="ECO:0000313" key="7">
    <source>
        <dbReference type="Proteomes" id="UP000712673"/>
    </source>
</evidence>
<feature type="domain" description="Luciferase-like" evidence="5">
    <location>
        <begin position="127"/>
        <end position="439"/>
    </location>
</feature>
<dbReference type="InterPro" id="IPR036661">
    <property type="entry name" value="Luciferase-like_sf"/>
</dbReference>
<protein>
    <submittedName>
        <fullName evidence="6">LLM class flavin-dependent oxidoreductase</fullName>
    </submittedName>
</protein>
<evidence type="ECO:0000313" key="6">
    <source>
        <dbReference type="EMBL" id="MBM3225833.1"/>
    </source>
</evidence>
<dbReference type="AlphaFoldDB" id="A0A937W442"/>
<comment type="caution">
    <text evidence="6">The sequence shown here is derived from an EMBL/GenBank/DDBJ whole genome shotgun (WGS) entry which is preliminary data.</text>
</comment>
<keyword evidence="1" id="KW-0285">Flavoprotein</keyword>
<proteinExistence type="predicted"/>
<dbReference type="PANTHER" id="PTHR42847">
    <property type="entry name" value="ALKANESULFONATE MONOOXYGENASE"/>
    <property type="match status" value="1"/>
</dbReference>
<evidence type="ECO:0000256" key="1">
    <source>
        <dbReference type="ARBA" id="ARBA00022630"/>
    </source>
</evidence>
<reference evidence="6" key="1">
    <citation type="submission" date="2019-03" db="EMBL/GenBank/DDBJ databases">
        <title>Lake Tanganyika Metagenome-Assembled Genomes (MAGs).</title>
        <authorList>
            <person name="Tran P."/>
        </authorList>
    </citation>
    <scope>NUCLEOTIDE SEQUENCE</scope>
    <source>
        <strain evidence="6">K_DeepCast_65m_m2_066</strain>
    </source>
</reference>
<dbReference type="SUPFAM" id="SSF51679">
    <property type="entry name" value="Bacterial luciferase-like"/>
    <property type="match status" value="1"/>
</dbReference>
<dbReference type="Pfam" id="PF00296">
    <property type="entry name" value="Bac_luciferase"/>
    <property type="match status" value="1"/>
</dbReference>
<dbReference type="GO" id="GO:0008726">
    <property type="term" value="F:alkanesulfonate monooxygenase activity"/>
    <property type="evidence" value="ECO:0007669"/>
    <property type="project" value="TreeGrafter"/>
</dbReference>
<organism evidence="6 7">
    <name type="scientific">Tectimicrobiota bacterium</name>
    <dbReference type="NCBI Taxonomy" id="2528274"/>
    <lineage>
        <taxon>Bacteria</taxon>
        <taxon>Pseudomonadati</taxon>
        <taxon>Nitrospinota/Tectimicrobiota group</taxon>
        <taxon>Candidatus Tectimicrobiota</taxon>
    </lineage>
</organism>
<keyword evidence="3" id="KW-0560">Oxidoreductase</keyword>
<evidence type="ECO:0000256" key="3">
    <source>
        <dbReference type="ARBA" id="ARBA00023002"/>
    </source>
</evidence>
<name>A0A937W442_UNCTE</name>
<accession>A0A937W442</accession>
<dbReference type="Proteomes" id="UP000712673">
    <property type="component" value="Unassembled WGS sequence"/>
</dbReference>
<keyword evidence="2" id="KW-0288">FMN</keyword>
<evidence type="ECO:0000256" key="2">
    <source>
        <dbReference type="ARBA" id="ARBA00022643"/>
    </source>
</evidence>
<sequence length="474" mass="51867">MALQTCGKPSARLGKSASTPMPWPWTYRPERISPTCLAQAICKFSPIQRISSAAWPRCTGACPGSPTHCIVLSSEVDSSYKHPLGDVASATLAVGTGAYMSQRNAVLLDGNALKLGLFGANCASGRTYATLPERWEASWTNNVQLAQLADATGVECMIPIARWKGYGGVSNPNGSSFESIAWACGLLAVTQYVNVFCTVHVSLHHPLVAAKQMATADHIGQGRFGVNLVCGWNEDEFQMFGVTPHEHDARYAQGEEWWSIVTQTWSGTAPFDYNGTYYRLREVQGLPSPHEAQTPLMMNAGSSPAGRRFAIRHSNMHFDAVNSPEASSTRIAETKHLARACGRQLQVWTPVGIICRPTQQEAQEYMQHVIEHADQGALGYLADSHARDAHRRSAPERAWQYSEASPLARRVLARGAYCVIGTPDVIAQEMVRLHTAGFDGLALNFVDYLAELPYFAAEVLPRLERLGLRNPGLR</sequence>
<dbReference type="GO" id="GO:0046306">
    <property type="term" value="P:alkanesulfonate catabolic process"/>
    <property type="evidence" value="ECO:0007669"/>
    <property type="project" value="TreeGrafter"/>
</dbReference>
<keyword evidence="4" id="KW-0503">Monooxygenase</keyword>
<dbReference type="EMBL" id="VGLS01000699">
    <property type="protein sequence ID" value="MBM3225833.1"/>
    <property type="molecule type" value="Genomic_DNA"/>
</dbReference>
<dbReference type="InterPro" id="IPR011251">
    <property type="entry name" value="Luciferase-like_dom"/>
</dbReference>
<evidence type="ECO:0000256" key="4">
    <source>
        <dbReference type="ARBA" id="ARBA00023033"/>
    </source>
</evidence>
<dbReference type="PANTHER" id="PTHR42847:SF4">
    <property type="entry name" value="ALKANESULFONATE MONOOXYGENASE-RELATED"/>
    <property type="match status" value="1"/>
</dbReference>
<dbReference type="Gene3D" id="3.20.20.30">
    <property type="entry name" value="Luciferase-like domain"/>
    <property type="match status" value="1"/>
</dbReference>
<evidence type="ECO:0000259" key="5">
    <source>
        <dbReference type="Pfam" id="PF00296"/>
    </source>
</evidence>
<dbReference type="InterPro" id="IPR050172">
    <property type="entry name" value="SsuD_RutA_monooxygenase"/>
</dbReference>
<gene>
    <name evidence="6" type="ORF">FJZ47_18830</name>
</gene>